<dbReference type="EMBL" id="JAJSOF020000009">
    <property type="protein sequence ID" value="KAJ4446239.1"/>
    <property type="molecule type" value="Genomic_DNA"/>
</dbReference>
<comment type="caution">
    <text evidence="1">The sequence shown here is derived from an EMBL/GenBank/DDBJ whole genome shotgun (WGS) entry which is preliminary data.</text>
</comment>
<sequence length="146" mass="17005">MHFWIRPYVLRVLPISKSGFNVPNYVREAAMNFPTVFIGARSHRNELARRPIPAFPACIYPVSKTGAISWKNTPWSTCGHHNRKFSFMKNAVYQRDRANNLEDLRQRITNAAALVTPQIPQNNWREVEYRRLDVYSVAQGTHIELH</sequence>
<keyword evidence="2" id="KW-1185">Reference proteome</keyword>
<evidence type="ECO:0000313" key="2">
    <source>
        <dbReference type="Proteomes" id="UP001148838"/>
    </source>
</evidence>
<proteinExistence type="predicted"/>
<reference evidence="1 2" key="1">
    <citation type="journal article" date="2022" name="Allergy">
        <title>Genome assembly and annotation of Periplaneta americana reveal a comprehensive cockroach allergen profile.</title>
        <authorList>
            <person name="Wang L."/>
            <person name="Xiong Q."/>
            <person name="Saelim N."/>
            <person name="Wang L."/>
            <person name="Nong W."/>
            <person name="Wan A.T."/>
            <person name="Shi M."/>
            <person name="Liu X."/>
            <person name="Cao Q."/>
            <person name="Hui J.H.L."/>
            <person name="Sookrung N."/>
            <person name="Leung T.F."/>
            <person name="Tungtrongchitr A."/>
            <person name="Tsui S.K.W."/>
        </authorList>
    </citation>
    <scope>NUCLEOTIDE SEQUENCE [LARGE SCALE GENOMIC DNA]</scope>
    <source>
        <strain evidence="1">PWHHKU_190912</strain>
    </source>
</reference>
<gene>
    <name evidence="1" type="ORF">ANN_12933</name>
</gene>
<name>A0ABQ8TK38_PERAM</name>
<evidence type="ECO:0000313" key="1">
    <source>
        <dbReference type="EMBL" id="KAJ4446239.1"/>
    </source>
</evidence>
<dbReference type="Proteomes" id="UP001148838">
    <property type="component" value="Unassembled WGS sequence"/>
</dbReference>
<accession>A0ABQ8TK38</accession>
<protein>
    <submittedName>
        <fullName evidence="1">Uncharacterized protein</fullName>
    </submittedName>
</protein>
<organism evidence="1 2">
    <name type="scientific">Periplaneta americana</name>
    <name type="common">American cockroach</name>
    <name type="synonym">Blatta americana</name>
    <dbReference type="NCBI Taxonomy" id="6978"/>
    <lineage>
        <taxon>Eukaryota</taxon>
        <taxon>Metazoa</taxon>
        <taxon>Ecdysozoa</taxon>
        <taxon>Arthropoda</taxon>
        <taxon>Hexapoda</taxon>
        <taxon>Insecta</taxon>
        <taxon>Pterygota</taxon>
        <taxon>Neoptera</taxon>
        <taxon>Polyneoptera</taxon>
        <taxon>Dictyoptera</taxon>
        <taxon>Blattodea</taxon>
        <taxon>Blattoidea</taxon>
        <taxon>Blattidae</taxon>
        <taxon>Blattinae</taxon>
        <taxon>Periplaneta</taxon>
    </lineage>
</organism>